<protein>
    <submittedName>
        <fullName evidence="2">Uncharacterized protein</fullName>
    </submittedName>
</protein>
<gene>
    <name evidence="2" type="ORF">GYN08_07910</name>
</gene>
<keyword evidence="3" id="KW-1185">Reference proteome</keyword>
<keyword evidence="1" id="KW-1133">Transmembrane helix</keyword>
<reference evidence="2 3" key="1">
    <citation type="submission" date="2020-01" db="EMBL/GenBank/DDBJ databases">
        <title>Polyphasic characterisation and genomic insights into a novel alkali tolerant bacterium VR-M41.</title>
        <authorList>
            <person name="Vemuluri V.R."/>
        </authorList>
    </citation>
    <scope>NUCLEOTIDE SEQUENCE [LARGE SCALE GENOMIC DNA]</scope>
    <source>
        <strain evidence="2 3">VR-M41</strain>
    </source>
</reference>
<evidence type="ECO:0000256" key="1">
    <source>
        <dbReference type="SAM" id="Phobius"/>
    </source>
</evidence>
<sequence length="198" mass="20666">MRHMKSGKNHGEEAFWSDSRQGQPSEIVIKSIFAPFLFPFKMIFLLFRLLFLAGGWGMVVTAYCAVLGTGLIGAAGLLGGFLSVKNGFGASLLSFGTGFFSLGLCLLGLAAAGAAAGAFIRMMTGRTAAQRRSRAEEGRLSKFGSGNGLKLAAILLAAGLLTGGIGVLAGGFEHTPRPELPFWHNGEWDDRNGGGGAP</sequence>
<dbReference type="EMBL" id="JAAFGS010000002">
    <property type="protein sequence ID" value="NGZ75241.1"/>
    <property type="molecule type" value="Genomic_DNA"/>
</dbReference>
<feature type="transmembrane region" description="Helical" evidence="1">
    <location>
        <begin position="59"/>
        <end position="79"/>
    </location>
</feature>
<comment type="caution">
    <text evidence="2">The sequence shown here is derived from an EMBL/GenBank/DDBJ whole genome shotgun (WGS) entry which is preliminary data.</text>
</comment>
<feature type="transmembrane region" description="Helical" evidence="1">
    <location>
        <begin position="149"/>
        <end position="172"/>
    </location>
</feature>
<dbReference type="RefSeq" id="WP_166273644.1">
    <property type="nucleotide sequence ID" value="NZ_JAAFGS010000002.1"/>
</dbReference>
<dbReference type="Proteomes" id="UP000800303">
    <property type="component" value="Unassembled WGS sequence"/>
</dbReference>
<keyword evidence="1" id="KW-0812">Transmembrane</keyword>
<proteinExistence type="predicted"/>
<feature type="transmembrane region" description="Helical" evidence="1">
    <location>
        <begin position="99"/>
        <end position="124"/>
    </location>
</feature>
<organism evidence="2 3">
    <name type="scientific">Saccharibacillus alkalitolerans</name>
    <dbReference type="NCBI Taxonomy" id="2705290"/>
    <lineage>
        <taxon>Bacteria</taxon>
        <taxon>Bacillati</taxon>
        <taxon>Bacillota</taxon>
        <taxon>Bacilli</taxon>
        <taxon>Bacillales</taxon>
        <taxon>Paenibacillaceae</taxon>
        <taxon>Saccharibacillus</taxon>
    </lineage>
</organism>
<name>A0ABX0F2U8_9BACL</name>
<keyword evidence="1" id="KW-0472">Membrane</keyword>
<feature type="transmembrane region" description="Helical" evidence="1">
    <location>
        <begin position="27"/>
        <end position="47"/>
    </location>
</feature>
<evidence type="ECO:0000313" key="3">
    <source>
        <dbReference type="Proteomes" id="UP000800303"/>
    </source>
</evidence>
<evidence type="ECO:0000313" key="2">
    <source>
        <dbReference type="EMBL" id="NGZ75241.1"/>
    </source>
</evidence>
<accession>A0ABX0F2U8</accession>